<evidence type="ECO:0000256" key="1">
    <source>
        <dbReference type="SAM" id="MobiDB-lite"/>
    </source>
</evidence>
<dbReference type="RefSeq" id="WP_184920189.1">
    <property type="nucleotide sequence ID" value="NZ_JACHMO010000001.1"/>
</dbReference>
<name>A0A7W9M0R7_9PSEU</name>
<feature type="region of interest" description="Disordered" evidence="1">
    <location>
        <begin position="1"/>
        <end position="25"/>
    </location>
</feature>
<gene>
    <name evidence="2" type="ORF">F4560_002835</name>
</gene>
<reference evidence="2 3" key="1">
    <citation type="submission" date="2020-08" db="EMBL/GenBank/DDBJ databases">
        <title>Sequencing the genomes of 1000 actinobacteria strains.</title>
        <authorList>
            <person name="Klenk H.-P."/>
        </authorList>
    </citation>
    <scope>NUCLEOTIDE SEQUENCE [LARGE SCALE GENOMIC DNA]</scope>
    <source>
        <strain evidence="2 3">DSM 45486</strain>
    </source>
</reference>
<feature type="compositionally biased region" description="Basic and acidic residues" evidence="1">
    <location>
        <begin position="13"/>
        <end position="25"/>
    </location>
</feature>
<accession>A0A7W9M0R7</accession>
<evidence type="ECO:0000313" key="2">
    <source>
        <dbReference type="EMBL" id="MBB5803067.1"/>
    </source>
</evidence>
<evidence type="ECO:0000313" key="3">
    <source>
        <dbReference type="Proteomes" id="UP000552097"/>
    </source>
</evidence>
<dbReference type="AlphaFoldDB" id="A0A7W9M0R7"/>
<dbReference type="InterPro" id="IPR000415">
    <property type="entry name" value="Nitroreductase-like"/>
</dbReference>
<dbReference type="GO" id="GO:0016491">
    <property type="term" value="F:oxidoreductase activity"/>
    <property type="evidence" value="ECO:0007669"/>
    <property type="project" value="InterPro"/>
</dbReference>
<organism evidence="2 3">
    <name type="scientific">Saccharothrix ecbatanensis</name>
    <dbReference type="NCBI Taxonomy" id="1105145"/>
    <lineage>
        <taxon>Bacteria</taxon>
        <taxon>Bacillati</taxon>
        <taxon>Actinomycetota</taxon>
        <taxon>Actinomycetes</taxon>
        <taxon>Pseudonocardiales</taxon>
        <taxon>Pseudonocardiaceae</taxon>
        <taxon>Saccharothrix</taxon>
    </lineage>
</organism>
<sequence>MEQPDTAAAAEDEPQHTMFTEHPDADRVMLPRPHADLRLPYDQVLYARRTHRDLTDDPVPLSTLATLLSTVFGPTQNPHQTS</sequence>
<keyword evidence="3" id="KW-1185">Reference proteome</keyword>
<dbReference type="Gene3D" id="3.40.109.10">
    <property type="entry name" value="NADH Oxidase"/>
    <property type="match status" value="1"/>
</dbReference>
<comment type="caution">
    <text evidence="2">The sequence shown here is derived from an EMBL/GenBank/DDBJ whole genome shotgun (WGS) entry which is preliminary data.</text>
</comment>
<protein>
    <submittedName>
        <fullName evidence="2">Uncharacterized protein</fullName>
    </submittedName>
</protein>
<proteinExistence type="predicted"/>
<dbReference type="Proteomes" id="UP000552097">
    <property type="component" value="Unassembled WGS sequence"/>
</dbReference>
<dbReference type="EMBL" id="JACHMO010000001">
    <property type="protein sequence ID" value="MBB5803067.1"/>
    <property type="molecule type" value="Genomic_DNA"/>
</dbReference>